<comment type="subcellular location">
    <subcellularLocation>
        <location evidence="1">Membrane</location>
        <topology evidence="1">Multi-pass membrane protein</topology>
    </subcellularLocation>
</comment>
<evidence type="ECO:0000259" key="6">
    <source>
        <dbReference type="Pfam" id="PF07298"/>
    </source>
</evidence>
<dbReference type="EMBL" id="FWFU01000001">
    <property type="protein sequence ID" value="SLN11593.1"/>
    <property type="molecule type" value="Genomic_DNA"/>
</dbReference>
<feature type="transmembrane region" description="Helical" evidence="5">
    <location>
        <begin position="119"/>
        <end position="138"/>
    </location>
</feature>
<protein>
    <submittedName>
        <fullName evidence="7">NnrU protein</fullName>
    </submittedName>
</protein>
<feature type="transmembrane region" description="Helical" evidence="5">
    <location>
        <begin position="79"/>
        <end position="98"/>
    </location>
</feature>
<feature type="transmembrane region" description="Helical" evidence="5">
    <location>
        <begin position="38"/>
        <end position="59"/>
    </location>
</feature>
<feature type="transmembrane region" description="Helical" evidence="5">
    <location>
        <begin position="202"/>
        <end position="221"/>
    </location>
</feature>
<reference evidence="7 8" key="1">
    <citation type="submission" date="2017-03" db="EMBL/GenBank/DDBJ databases">
        <authorList>
            <person name="Afonso C.L."/>
            <person name="Miller P.J."/>
            <person name="Scott M.A."/>
            <person name="Spackman E."/>
            <person name="Goraichik I."/>
            <person name="Dimitrov K.M."/>
            <person name="Suarez D.L."/>
            <person name="Swayne D.E."/>
        </authorList>
    </citation>
    <scope>NUCLEOTIDE SEQUENCE [LARGE SCALE GENOMIC DNA]</scope>
    <source>
        <strain evidence="7 8">CECT 8110</strain>
    </source>
</reference>
<evidence type="ECO:0000256" key="1">
    <source>
        <dbReference type="ARBA" id="ARBA00004141"/>
    </source>
</evidence>
<keyword evidence="8" id="KW-1185">Reference proteome</keyword>
<keyword evidence="3 5" id="KW-1133">Transmembrane helix</keyword>
<accession>A0A1X6Y679</accession>
<keyword evidence="2 5" id="KW-0812">Transmembrane</keyword>
<feature type="domain" description="NnrU" evidence="6">
    <location>
        <begin position="9"/>
        <end position="228"/>
    </location>
</feature>
<dbReference type="GO" id="GO:0016020">
    <property type="term" value="C:membrane"/>
    <property type="evidence" value="ECO:0007669"/>
    <property type="project" value="UniProtKB-SubCell"/>
</dbReference>
<dbReference type="InterPro" id="IPR009915">
    <property type="entry name" value="NnrU_dom"/>
</dbReference>
<evidence type="ECO:0000313" key="7">
    <source>
        <dbReference type="EMBL" id="SLN11593.1"/>
    </source>
</evidence>
<evidence type="ECO:0000256" key="4">
    <source>
        <dbReference type="ARBA" id="ARBA00023136"/>
    </source>
</evidence>
<evidence type="ECO:0000256" key="2">
    <source>
        <dbReference type="ARBA" id="ARBA00022692"/>
    </source>
</evidence>
<feature type="transmembrane region" description="Helical" evidence="5">
    <location>
        <begin position="144"/>
        <end position="162"/>
    </location>
</feature>
<evidence type="ECO:0000256" key="3">
    <source>
        <dbReference type="ARBA" id="ARBA00022989"/>
    </source>
</evidence>
<feature type="transmembrane region" description="Helical" evidence="5">
    <location>
        <begin position="6"/>
        <end position="26"/>
    </location>
</feature>
<dbReference type="OrthoDB" id="7828645at2"/>
<keyword evidence="4 5" id="KW-0472">Membrane</keyword>
<dbReference type="Pfam" id="PF07298">
    <property type="entry name" value="NnrU"/>
    <property type="match status" value="1"/>
</dbReference>
<sequence length="230" mass="24468">MGGWGEYGLAMGLFIASHFLPRIGGLRERLIGAVGRQMYFSVYGMLSLLLLAWVIVAAGRAPYVELWTQMPWMRWLPNLAMPLAGLLVICGAGVNNPWTLGGRGDVKSATGGAPGFAALSRHPLLVALGLWAASHAVVNGDLAHLTLFGGFAALALGAIPLFDMRAARALGGQAPAFFERTAILSPAPLANRGWWRAMGRRMTIRVTVAAALWLALLHLHAPVIGVSPFP</sequence>
<organism evidence="7 8">
    <name type="scientific">Roseovarius halotolerans</name>
    <dbReference type="NCBI Taxonomy" id="505353"/>
    <lineage>
        <taxon>Bacteria</taxon>
        <taxon>Pseudomonadati</taxon>
        <taxon>Pseudomonadota</taxon>
        <taxon>Alphaproteobacteria</taxon>
        <taxon>Rhodobacterales</taxon>
        <taxon>Roseobacteraceae</taxon>
        <taxon>Roseovarius</taxon>
    </lineage>
</organism>
<evidence type="ECO:0000313" key="8">
    <source>
        <dbReference type="Proteomes" id="UP000193207"/>
    </source>
</evidence>
<proteinExistence type="predicted"/>
<gene>
    <name evidence="7" type="ORF">ROH8110_00112</name>
</gene>
<dbReference type="Proteomes" id="UP000193207">
    <property type="component" value="Unassembled WGS sequence"/>
</dbReference>
<dbReference type="AlphaFoldDB" id="A0A1X6Y679"/>
<evidence type="ECO:0000256" key="5">
    <source>
        <dbReference type="SAM" id="Phobius"/>
    </source>
</evidence>
<dbReference type="RefSeq" id="WP_085815861.1">
    <property type="nucleotide sequence ID" value="NZ_FWFU01000001.1"/>
</dbReference>
<name>A0A1X6Y679_9RHOB</name>